<sequence length="66" mass="7829">MKQCSALPMRWSSRKNKKKKKAQQTRPHLHPTTMRRTVEWGAQMKVCGMTRAQSRRMQPRIPTTHL</sequence>
<reference evidence="2 3" key="1">
    <citation type="journal article" date="2020" name="Nature">
        <title>Six reference-quality genomes reveal evolution of bat adaptations.</title>
        <authorList>
            <person name="Jebb D."/>
            <person name="Huang Z."/>
            <person name="Pippel M."/>
            <person name="Hughes G.M."/>
            <person name="Lavrichenko K."/>
            <person name="Devanna P."/>
            <person name="Winkler S."/>
            <person name="Jermiin L.S."/>
            <person name="Skirmuntt E.C."/>
            <person name="Katzourakis A."/>
            <person name="Burkitt-Gray L."/>
            <person name="Ray D.A."/>
            <person name="Sullivan K.A.M."/>
            <person name="Roscito J.G."/>
            <person name="Kirilenko B.M."/>
            <person name="Davalos L.M."/>
            <person name="Corthals A.P."/>
            <person name="Power M.L."/>
            <person name="Jones G."/>
            <person name="Ransome R.D."/>
            <person name="Dechmann D.K.N."/>
            <person name="Locatelli A.G."/>
            <person name="Puechmaille S.J."/>
            <person name="Fedrigo O."/>
            <person name="Jarvis E.D."/>
            <person name="Hiller M."/>
            <person name="Vernes S.C."/>
            <person name="Myers E.W."/>
            <person name="Teeling E.C."/>
        </authorList>
    </citation>
    <scope>NUCLEOTIDE SEQUENCE [LARGE SCALE GENOMIC DNA]</scope>
    <source>
        <strain evidence="2">MRouAeg1</strain>
        <tissue evidence="2">Muscle</tissue>
    </source>
</reference>
<feature type="region of interest" description="Disordered" evidence="1">
    <location>
        <begin position="1"/>
        <end position="36"/>
    </location>
</feature>
<keyword evidence="3" id="KW-1185">Reference proteome</keyword>
<evidence type="ECO:0000313" key="3">
    <source>
        <dbReference type="Proteomes" id="UP000593571"/>
    </source>
</evidence>
<dbReference type="Proteomes" id="UP000593571">
    <property type="component" value="Unassembled WGS sequence"/>
</dbReference>
<accession>A0A7J8JKG3</accession>
<comment type="caution">
    <text evidence="2">The sequence shown here is derived from an EMBL/GenBank/DDBJ whole genome shotgun (WGS) entry which is preliminary data.</text>
</comment>
<dbReference type="EMBL" id="JACASE010000002">
    <property type="protein sequence ID" value="KAF6496950.1"/>
    <property type="molecule type" value="Genomic_DNA"/>
</dbReference>
<evidence type="ECO:0000313" key="2">
    <source>
        <dbReference type="EMBL" id="KAF6496950.1"/>
    </source>
</evidence>
<dbReference type="AlphaFoldDB" id="A0A7J8JKG3"/>
<protein>
    <submittedName>
        <fullName evidence="2">PDZ domain containing ring finger 4</fullName>
    </submittedName>
</protein>
<proteinExistence type="predicted"/>
<organism evidence="2 3">
    <name type="scientific">Rousettus aegyptiacus</name>
    <name type="common">Egyptian fruit bat</name>
    <name type="synonym">Pteropus aegyptiacus</name>
    <dbReference type="NCBI Taxonomy" id="9407"/>
    <lineage>
        <taxon>Eukaryota</taxon>
        <taxon>Metazoa</taxon>
        <taxon>Chordata</taxon>
        <taxon>Craniata</taxon>
        <taxon>Vertebrata</taxon>
        <taxon>Euteleostomi</taxon>
        <taxon>Mammalia</taxon>
        <taxon>Eutheria</taxon>
        <taxon>Laurasiatheria</taxon>
        <taxon>Chiroptera</taxon>
        <taxon>Yinpterochiroptera</taxon>
        <taxon>Pteropodoidea</taxon>
        <taxon>Pteropodidae</taxon>
        <taxon>Rousettinae</taxon>
        <taxon>Rousettus</taxon>
    </lineage>
</organism>
<feature type="compositionally biased region" description="Basic residues" evidence="1">
    <location>
        <begin position="12"/>
        <end position="29"/>
    </location>
</feature>
<evidence type="ECO:0000256" key="1">
    <source>
        <dbReference type="SAM" id="MobiDB-lite"/>
    </source>
</evidence>
<name>A0A7J8JKG3_ROUAE</name>
<gene>
    <name evidence="2" type="ORF">HJG63_015123</name>
</gene>